<dbReference type="PANTHER" id="PTHR21299">
    <property type="entry name" value="CYTIDYLATE KINASE/PANTOATE-BETA-ALANINE LIGASE"/>
    <property type="match status" value="1"/>
</dbReference>
<accession>A0A381VQM1</accession>
<keyword evidence="4" id="KW-0436">Ligase</keyword>
<keyword evidence="7" id="KW-0067">ATP-binding</keyword>
<comment type="pathway">
    <text evidence="1">Cofactor biosynthesis; (R)-pantothenate biosynthesis; (R)-pantothenate from (R)-pantoate and beta-alanine: step 1/1.</text>
</comment>
<dbReference type="HAMAP" id="MF_00158">
    <property type="entry name" value="PanC"/>
    <property type="match status" value="1"/>
</dbReference>
<evidence type="ECO:0000256" key="3">
    <source>
        <dbReference type="ARBA" id="ARBA00012219"/>
    </source>
</evidence>
<dbReference type="Pfam" id="PF02569">
    <property type="entry name" value="Pantoate_ligase"/>
    <property type="match status" value="1"/>
</dbReference>
<dbReference type="GO" id="GO:0015940">
    <property type="term" value="P:pantothenate biosynthetic process"/>
    <property type="evidence" value="ECO:0007669"/>
    <property type="project" value="UniProtKB-UniPathway"/>
</dbReference>
<dbReference type="EC" id="6.3.2.1" evidence="3"/>
<evidence type="ECO:0000256" key="8">
    <source>
        <dbReference type="ARBA" id="ARBA00048258"/>
    </source>
</evidence>
<keyword evidence="6" id="KW-0547">Nucleotide-binding</keyword>
<gene>
    <name evidence="9" type="ORF">METZ01_LOCUS95464</name>
</gene>
<keyword evidence="5" id="KW-0566">Pantothenate biosynthesis</keyword>
<proteinExistence type="inferred from homology"/>
<dbReference type="UniPathway" id="UPA00028">
    <property type="reaction ID" value="UER00005"/>
</dbReference>
<evidence type="ECO:0000313" key="9">
    <source>
        <dbReference type="EMBL" id="SVA42610.1"/>
    </source>
</evidence>
<dbReference type="InterPro" id="IPR004821">
    <property type="entry name" value="Cyt_trans-like"/>
</dbReference>
<dbReference type="SUPFAM" id="SSF52374">
    <property type="entry name" value="Nucleotidylyl transferase"/>
    <property type="match status" value="1"/>
</dbReference>
<dbReference type="AlphaFoldDB" id="A0A381VQM1"/>
<dbReference type="Gene3D" id="3.40.50.620">
    <property type="entry name" value="HUPs"/>
    <property type="match status" value="1"/>
</dbReference>
<dbReference type="EMBL" id="UINC01009503">
    <property type="protein sequence ID" value="SVA42610.1"/>
    <property type="molecule type" value="Genomic_DNA"/>
</dbReference>
<evidence type="ECO:0000256" key="1">
    <source>
        <dbReference type="ARBA" id="ARBA00004990"/>
    </source>
</evidence>
<evidence type="ECO:0000256" key="6">
    <source>
        <dbReference type="ARBA" id="ARBA00022741"/>
    </source>
</evidence>
<organism evidence="9">
    <name type="scientific">marine metagenome</name>
    <dbReference type="NCBI Taxonomy" id="408172"/>
    <lineage>
        <taxon>unclassified sequences</taxon>
        <taxon>metagenomes</taxon>
        <taxon>ecological metagenomes</taxon>
    </lineage>
</organism>
<evidence type="ECO:0000256" key="7">
    <source>
        <dbReference type="ARBA" id="ARBA00022840"/>
    </source>
</evidence>
<name>A0A381VQM1_9ZZZZ</name>
<dbReference type="NCBIfam" id="TIGR00125">
    <property type="entry name" value="cyt_tran_rel"/>
    <property type="match status" value="1"/>
</dbReference>
<dbReference type="InterPro" id="IPR014729">
    <property type="entry name" value="Rossmann-like_a/b/a_fold"/>
</dbReference>
<dbReference type="NCBIfam" id="TIGR00018">
    <property type="entry name" value="panC"/>
    <property type="match status" value="1"/>
</dbReference>
<comment type="similarity">
    <text evidence="2">Belongs to the pantothenate synthetase family.</text>
</comment>
<evidence type="ECO:0000256" key="5">
    <source>
        <dbReference type="ARBA" id="ARBA00022655"/>
    </source>
</evidence>
<dbReference type="PANTHER" id="PTHR21299:SF1">
    <property type="entry name" value="PANTOATE--BETA-ALANINE LIGASE"/>
    <property type="match status" value="1"/>
</dbReference>
<dbReference type="InterPro" id="IPR042176">
    <property type="entry name" value="Pantoate_ligase_C"/>
</dbReference>
<protein>
    <recommendedName>
        <fullName evidence="3">pantoate--beta-alanine ligase (AMP-forming)</fullName>
        <ecNumber evidence="3">6.3.2.1</ecNumber>
    </recommendedName>
</protein>
<dbReference type="CDD" id="cd00560">
    <property type="entry name" value="PanC"/>
    <property type="match status" value="1"/>
</dbReference>
<evidence type="ECO:0000256" key="4">
    <source>
        <dbReference type="ARBA" id="ARBA00022598"/>
    </source>
</evidence>
<dbReference type="GO" id="GO:0004592">
    <property type="term" value="F:pantoate-beta-alanine ligase activity"/>
    <property type="evidence" value="ECO:0007669"/>
    <property type="project" value="UniProtKB-EC"/>
</dbReference>
<reference evidence="9" key="1">
    <citation type="submission" date="2018-05" db="EMBL/GenBank/DDBJ databases">
        <authorList>
            <person name="Lanie J.A."/>
            <person name="Ng W.-L."/>
            <person name="Kazmierczak K.M."/>
            <person name="Andrzejewski T.M."/>
            <person name="Davidsen T.M."/>
            <person name="Wayne K.J."/>
            <person name="Tettelin H."/>
            <person name="Glass J.I."/>
            <person name="Rusch D."/>
            <person name="Podicherti R."/>
            <person name="Tsui H.-C.T."/>
            <person name="Winkler M.E."/>
        </authorList>
    </citation>
    <scope>NUCLEOTIDE SEQUENCE</scope>
</reference>
<dbReference type="GO" id="GO:0005524">
    <property type="term" value="F:ATP binding"/>
    <property type="evidence" value="ECO:0007669"/>
    <property type="project" value="UniProtKB-KW"/>
</dbReference>
<dbReference type="Gene3D" id="3.30.1300.10">
    <property type="entry name" value="Pantoate-beta-alanine ligase, C-terminal domain"/>
    <property type="match status" value="1"/>
</dbReference>
<comment type="catalytic activity">
    <reaction evidence="8">
        <text>(R)-pantoate + beta-alanine + ATP = (R)-pantothenate + AMP + diphosphate + H(+)</text>
        <dbReference type="Rhea" id="RHEA:10912"/>
        <dbReference type="ChEBI" id="CHEBI:15378"/>
        <dbReference type="ChEBI" id="CHEBI:15980"/>
        <dbReference type="ChEBI" id="CHEBI:29032"/>
        <dbReference type="ChEBI" id="CHEBI:30616"/>
        <dbReference type="ChEBI" id="CHEBI:33019"/>
        <dbReference type="ChEBI" id="CHEBI:57966"/>
        <dbReference type="ChEBI" id="CHEBI:456215"/>
        <dbReference type="EC" id="6.3.2.1"/>
    </reaction>
</comment>
<sequence length="292" mass="32324">MLFLIERNLKIIRTTRAIWREATAARASGRMIVLVPTMGCLHEGHLSLIRRARKLAGALGKVIVTIFVNKTQFGPGEDFGNYPRTLKRDMALCRELGSDVVFAPSDKAIYTAGHSTFVVESRLAKRMEGASRLTHFRGVTTVMAKLFNLVQPDAAVFGAKDWQQAAVIRQMTGDLNFPVRIVLAPTVRESDGLAMSSRNNHLCAAEREQATVLHAAIRAARAAVKNAPAPLPAGMLRRKLTRLIDKQRLAKLDYIEFFDPTTLEPAKRVSRGTHMALAVFLGKTRLIDNGRL</sequence>
<evidence type="ECO:0000256" key="2">
    <source>
        <dbReference type="ARBA" id="ARBA00009256"/>
    </source>
</evidence>
<dbReference type="GO" id="GO:0005829">
    <property type="term" value="C:cytosol"/>
    <property type="evidence" value="ECO:0007669"/>
    <property type="project" value="TreeGrafter"/>
</dbReference>
<dbReference type="InterPro" id="IPR003721">
    <property type="entry name" value="Pantoate_ligase"/>
</dbReference>